<dbReference type="Pfam" id="PF12728">
    <property type="entry name" value="HTH_17"/>
    <property type="match status" value="1"/>
</dbReference>
<dbReference type="InterPro" id="IPR010093">
    <property type="entry name" value="SinI_DNA-bd"/>
</dbReference>
<accession>A0A1I4PU88</accession>
<dbReference type="Proteomes" id="UP000199520">
    <property type="component" value="Unassembled WGS sequence"/>
</dbReference>
<dbReference type="EMBL" id="FOTS01000072">
    <property type="protein sequence ID" value="SFM30935.1"/>
    <property type="molecule type" value="Genomic_DNA"/>
</dbReference>
<organism evidence="2 3">
    <name type="scientific">Pelosinus propionicus DSM 13327</name>
    <dbReference type="NCBI Taxonomy" id="1123291"/>
    <lineage>
        <taxon>Bacteria</taxon>
        <taxon>Bacillati</taxon>
        <taxon>Bacillota</taxon>
        <taxon>Negativicutes</taxon>
        <taxon>Selenomonadales</taxon>
        <taxon>Sporomusaceae</taxon>
        <taxon>Pelosinus</taxon>
    </lineage>
</organism>
<evidence type="ECO:0000313" key="3">
    <source>
        <dbReference type="Proteomes" id="UP000199520"/>
    </source>
</evidence>
<dbReference type="STRING" id="1123291.SAMN04490355_107215"/>
<evidence type="ECO:0000313" key="2">
    <source>
        <dbReference type="EMBL" id="SFM30935.1"/>
    </source>
</evidence>
<reference evidence="3" key="1">
    <citation type="submission" date="2016-10" db="EMBL/GenBank/DDBJ databases">
        <authorList>
            <person name="Varghese N."/>
            <person name="Submissions S."/>
        </authorList>
    </citation>
    <scope>NUCLEOTIDE SEQUENCE [LARGE SCALE GENOMIC DNA]</scope>
    <source>
        <strain evidence="3">DSM 13327</strain>
    </source>
</reference>
<dbReference type="AlphaFoldDB" id="A0A1I4PU88"/>
<protein>
    <submittedName>
        <fullName evidence="2">DNA binding domain-containing protein, excisionase family</fullName>
    </submittedName>
</protein>
<evidence type="ECO:0000259" key="1">
    <source>
        <dbReference type="Pfam" id="PF12728"/>
    </source>
</evidence>
<dbReference type="NCBIfam" id="TIGR01764">
    <property type="entry name" value="excise"/>
    <property type="match status" value="1"/>
</dbReference>
<dbReference type="RefSeq" id="WP_090943852.1">
    <property type="nucleotide sequence ID" value="NZ_FOTS01000072.1"/>
</dbReference>
<feature type="domain" description="Helix-turn-helix" evidence="1">
    <location>
        <begin position="13"/>
        <end position="60"/>
    </location>
</feature>
<keyword evidence="3" id="KW-1185">Reference proteome</keyword>
<name>A0A1I4PU88_9FIRM</name>
<dbReference type="InterPro" id="IPR041657">
    <property type="entry name" value="HTH_17"/>
</dbReference>
<proteinExistence type="predicted"/>
<dbReference type="GO" id="GO:0003677">
    <property type="term" value="F:DNA binding"/>
    <property type="evidence" value="ECO:0007669"/>
    <property type="project" value="InterPro"/>
</dbReference>
<dbReference type="OrthoDB" id="1655135at2"/>
<sequence>MNELPKAIPRKAMSVAEVMKSIGICRQKVMELIKKGDIRAIRVGDRWVIPVTEIDKFLQK</sequence>
<gene>
    <name evidence="2" type="ORF">SAMN04490355_107215</name>
</gene>